<organism evidence="4 5">
    <name type="scientific">Streptococcus hyointestinalis</name>
    <dbReference type="NCBI Taxonomy" id="1337"/>
    <lineage>
        <taxon>Bacteria</taxon>
        <taxon>Bacillati</taxon>
        <taxon>Bacillota</taxon>
        <taxon>Bacilli</taxon>
        <taxon>Lactobacillales</taxon>
        <taxon>Streptococcaceae</taxon>
        <taxon>Streptococcus</taxon>
    </lineage>
</organism>
<dbReference type="Gene3D" id="1.10.10.10">
    <property type="entry name" value="Winged helix-like DNA-binding domain superfamily/Winged helix DNA-binding domain"/>
    <property type="match status" value="1"/>
</dbReference>
<dbReference type="PROSITE" id="PS50995">
    <property type="entry name" value="HTH_MARR_2"/>
    <property type="match status" value="1"/>
</dbReference>
<evidence type="ECO:0000313" key="4">
    <source>
        <dbReference type="EMBL" id="SUN59767.1"/>
    </source>
</evidence>
<protein>
    <submittedName>
        <fullName evidence="4">Transcriptional regulator, MarR family</fullName>
    </submittedName>
</protein>
<dbReference type="GO" id="GO:0006950">
    <property type="term" value="P:response to stress"/>
    <property type="evidence" value="ECO:0007669"/>
    <property type="project" value="TreeGrafter"/>
</dbReference>
<dbReference type="EMBL" id="UHFN01000007">
    <property type="protein sequence ID" value="SUN59767.1"/>
    <property type="molecule type" value="Genomic_DNA"/>
</dbReference>
<accession>A0A380K6T2</accession>
<dbReference type="Pfam" id="PF01047">
    <property type="entry name" value="MarR"/>
    <property type="match status" value="1"/>
</dbReference>
<evidence type="ECO:0000256" key="2">
    <source>
        <dbReference type="ARBA" id="ARBA00023163"/>
    </source>
</evidence>
<dbReference type="SUPFAM" id="SSF46785">
    <property type="entry name" value="Winged helix' DNA-binding domain"/>
    <property type="match status" value="1"/>
</dbReference>
<dbReference type="InterPro" id="IPR036388">
    <property type="entry name" value="WH-like_DNA-bd_sf"/>
</dbReference>
<gene>
    <name evidence="4" type="primary">mgrA</name>
    <name evidence="4" type="ORF">NCTC12224_00561</name>
</gene>
<dbReference type="PANTHER" id="PTHR33164:SF56">
    <property type="entry name" value="HTH-TYPE TRANSCRIPTIONAL REGULATOR MHQR"/>
    <property type="match status" value="1"/>
</dbReference>
<dbReference type="Proteomes" id="UP000254924">
    <property type="component" value="Unassembled WGS sequence"/>
</dbReference>
<dbReference type="PRINTS" id="PR00598">
    <property type="entry name" value="HTHMARR"/>
</dbReference>
<dbReference type="InterPro" id="IPR000835">
    <property type="entry name" value="HTH_MarR-typ"/>
</dbReference>
<evidence type="ECO:0000256" key="1">
    <source>
        <dbReference type="ARBA" id="ARBA00023015"/>
    </source>
</evidence>
<dbReference type="InterPro" id="IPR039422">
    <property type="entry name" value="MarR/SlyA-like"/>
</dbReference>
<feature type="domain" description="HTH marR-type" evidence="3">
    <location>
        <begin position="1"/>
        <end position="126"/>
    </location>
</feature>
<reference evidence="4 5" key="1">
    <citation type="submission" date="2018-06" db="EMBL/GenBank/DDBJ databases">
        <authorList>
            <consortium name="Pathogen Informatics"/>
            <person name="Doyle S."/>
        </authorList>
    </citation>
    <scope>NUCLEOTIDE SEQUENCE [LARGE SCALE GENOMIC DNA]</scope>
    <source>
        <strain evidence="4 5">NCTC12224</strain>
    </source>
</reference>
<proteinExistence type="predicted"/>
<keyword evidence="2" id="KW-0804">Transcription</keyword>
<name>A0A380K6T2_9STRE</name>
<dbReference type="InterPro" id="IPR036390">
    <property type="entry name" value="WH_DNA-bd_sf"/>
</dbReference>
<dbReference type="PANTHER" id="PTHR33164">
    <property type="entry name" value="TRANSCRIPTIONAL REGULATOR, MARR FAMILY"/>
    <property type="match status" value="1"/>
</dbReference>
<dbReference type="AlphaFoldDB" id="A0A380K6T2"/>
<evidence type="ECO:0000313" key="5">
    <source>
        <dbReference type="Proteomes" id="UP000254924"/>
    </source>
</evidence>
<sequence length="128" mass="14450">MRKAFRTVDSKTSETFRSLGLTPTQFSVLDVLYAKGEMTIGQLVDNILATSGNMTLVLNNMEKNGWIRRQKSSCDGRAYAISLTDKGTELIEKALPAHIERVEEVFAVLSEDEQEQLISLLKKFRQTH</sequence>
<dbReference type="SMART" id="SM00347">
    <property type="entry name" value="HTH_MARR"/>
    <property type="match status" value="1"/>
</dbReference>
<evidence type="ECO:0000259" key="3">
    <source>
        <dbReference type="PROSITE" id="PS50995"/>
    </source>
</evidence>
<keyword evidence="1" id="KW-0805">Transcription regulation</keyword>
<dbReference type="GO" id="GO:0003700">
    <property type="term" value="F:DNA-binding transcription factor activity"/>
    <property type="evidence" value="ECO:0007669"/>
    <property type="project" value="InterPro"/>
</dbReference>
<keyword evidence="5" id="KW-1185">Reference proteome</keyword>